<dbReference type="PANTHER" id="PTHR24179">
    <property type="entry name" value="PROTEIN PHOSPHATASE 1 REGULATORY SUBUNIT 12"/>
    <property type="match status" value="1"/>
</dbReference>
<keyword evidence="5" id="KW-1185">Reference proteome</keyword>
<feature type="region of interest" description="Disordered" evidence="4">
    <location>
        <begin position="571"/>
        <end position="590"/>
    </location>
</feature>
<feature type="compositionally biased region" description="Low complexity" evidence="4">
    <location>
        <begin position="998"/>
        <end position="1016"/>
    </location>
</feature>
<feature type="compositionally biased region" description="Low complexity" evidence="4">
    <location>
        <begin position="685"/>
        <end position="696"/>
    </location>
</feature>
<feature type="compositionally biased region" description="Basic and acidic residues" evidence="4">
    <location>
        <begin position="101"/>
        <end position="111"/>
    </location>
</feature>
<dbReference type="PANTHER" id="PTHR24179:SF29">
    <property type="entry name" value="LD46604P"/>
    <property type="match status" value="1"/>
</dbReference>
<dbReference type="KEGG" id="dci:103516668"/>
<dbReference type="RefSeq" id="XP_008479872.1">
    <property type="nucleotide sequence ID" value="XM_008481650.1"/>
</dbReference>
<dbReference type="InterPro" id="IPR002110">
    <property type="entry name" value="Ankyrin_rpt"/>
</dbReference>
<feature type="compositionally biased region" description="Polar residues" evidence="4">
    <location>
        <begin position="117"/>
        <end position="128"/>
    </location>
</feature>
<reference evidence="6" key="1">
    <citation type="submission" date="2025-08" db="UniProtKB">
        <authorList>
            <consortium name="RefSeq"/>
        </authorList>
    </citation>
    <scope>IDENTIFICATION</scope>
</reference>
<feature type="region of interest" description="Disordered" evidence="4">
    <location>
        <begin position="518"/>
        <end position="565"/>
    </location>
</feature>
<feature type="compositionally biased region" description="Low complexity" evidence="4">
    <location>
        <begin position="853"/>
        <end position="890"/>
    </location>
</feature>
<feature type="compositionally biased region" description="Basic and acidic residues" evidence="4">
    <location>
        <begin position="789"/>
        <end position="807"/>
    </location>
</feature>
<feature type="compositionally biased region" description="Low complexity" evidence="4">
    <location>
        <begin position="616"/>
        <end position="649"/>
    </location>
</feature>
<dbReference type="Proteomes" id="UP000079169">
    <property type="component" value="Unplaced"/>
</dbReference>
<accession>A0A1S3DDU9</accession>
<dbReference type="GO" id="GO:0017020">
    <property type="term" value="F:myosin phosphatase regulator activity"/>
    <property type="evidence" value="ECO:0007669"/>
    <property type="project" value="TreeGrafter"/>
</dbReference>
<dbReference type="SUPFAM" id="SSF48403">
    <property type="entry name" value="Ankyrin repeat"/>
    <property type="match status" value="1"/>
</dbReference>
<evidence type="ECO:0000313" key="5">
    <source>
        <dbReference type="Proteomes" id="UP000079169"/>
    </source>
</evidence>
<dbReference type="SMART" id="SM00248">
    <property type="entry name" value="ANK"/>
    <property type="match status" value="3"/>
</dbReference>
<keyword evidence="1" id="KW-0677">Repeat</keyword>
<dbReference type="AlphaFoldDB" id="A0A1S3DDU9"/>
<name>A0A1S3DDU9_DIACI</name>
<keyword evidence="3" id="KW-0175">Coiled coil</keyword>
<dbReference type="PaxDb" id="121845-A0A1S3DDU9"/>
<gene>
    <name evidence="6" type="primary">LOC103516668</name>
</gene>
<proteinExistence type="predicted"/>
<evidence type="ECO:0000256" key="4">
    <source>
        <dbReference type="SAM" id="MobiDB-lite"/>
    </source>
</evidence>
<dbReference type="GeneID" id="103516668"/>
<feature type="compositionally biased region" description="Basic residues" evidence="4">
    <location>
        <begin position="746"/>
        <end position="755"/>
    </location>
</feature>
<feature type="compositionally biased region" description="Low complexity" evidence="4">
    <location>
        <begin position="449"/>
        <end position="473"/>
    </location>
</feature>
<feature type="compositionally biased region" description="Low complexity" evidence="4">
    <location>
        <begin position="818"/>
        <end position="833"/>
    </location>
</feature>
<organism evidence="5 6">
    <name type="scientific">Diaphorina citri</name>
    <name type="common">Asian citrus psyllid</name>
    <dbReference type="NCBI Taxonomy" id="121845"/>
    <lineage>
        <taxon>Eukaryota</taxon>
        <taxon>Metazoa</taxon>
        <taxon>Ecdysozoa</taxon>
        <taxon>Arthropoda</taxon>
        <taxon>Hexapoda</taxon>
        <taxon>Insecta</taxon>
        <taxon>Pterygota</taxon>
        <taxon>Neoptera</taxon>
        <taxon>Paraneoptera</taxon>
        <taxon>Hemiptera</taxon>
        <taxon>Sternorrhyncha</taxon>
        <taxon>Psylloidea</taxon>
        <taxon>Psyllidae</taxon>
        <taxon>Diaphorininae</taxon>
        <taxon>Diaphorina</taxon>
    </lineage>
</organism>
<protein>
    <submittedName>
        <fullName evidence="6">Protein phosphatase 1 regulatory subunit 12A</fullName>
    </submittedName>
</protein>
<dbReference type="PROSITE" id="PS50297">
    <property type="entry name" value="ANK_REP_REGION"/>
    <property type="match status" value="1"/>
</dbReference>
<feature type="compositionally biased region" description="Polar residues" evidence="4">
    <location>
        <begin position="259"/>
        <end position="270"/>
    </location>
</feature>
<dbReference type="Pfam" id="PF12796">
    <property type="entry name" value="Ank_2"/>
    <property type="match status" value="1"/>
</dbReference>
<feature type="region of interest" description="Disordered" evidence="4">
    <location>
        <begin position="243"/>
        <end position="270"/>
    </location>
</feature>
<feature type="compositionally biased region" description="Basic and acidic residues" evidence="4">
    <location>
        <begin position="665"/>
        <end position="676"/>
    </location>
</feature>
<feature type="compositionally biased region" description="Basic and acidic residues" evidence="4">
    <location>
        <begin position="243"/>
        <end position="253"/>
    </location>
</feature>
<dbReference type="GO" id="GO:0004857">
    <property type="term" value="F:enzyme inhibitor activity"/>
    <property type="evidence" value="ECO:0007669"/>
    <property type="project" value="TreeGrafter"/>
</dbReference>
<feature type="compositionally biased region" description="Polar residues" evidence="4">
    <location>
        <begin position="938"/>
        <end position="952"/>
    </location>
</feature>
<feature type="coiled-coil region" evidence="3">
    <location>
        <begin position="279"/>
        <end position="330"/>
    </location>
</feature>
<dbReference type="InterPro" id="IPR036770">
    <property type="entry name" value="Ankyrin_rpt-contain_sf"/>
</dbReference>
<feature type="repeat" description="ANK" evidence="2">
    <location>
        <begin position="186"/>
        <end position="218"/>
    </location>
</feature>
<feature type="region of interest" description="Disordered" evidence="4">
    <location>
        <begin position="1028"/>
        <end position="1050"/>
    </location>
</feature>
<evidence type="ECO:0000256" key="2">
    <source>
        <dbReference type="PROSITE-ProRule" id="PRU00023"/>
    </source>
</evidence>
<evidence type="ECO:0000313" key="6">
    <source>
        <dbReference type="RefSeq" id="XP_008479872.1"/>
    </source>
</evidence>
<dbReference type="InterPro" id="IPR051226">
    <property type="entry name" value="PP1_Regulatory_Subunit"/>
</dbReference>
<keyword evidence="2" id="KW-0040">ANK repeat</keyword>
<evidence type="ECO:0000256" key="1">
    <source>
        <dbReference type="ARBA" id="ARBA00022737"/>
    </source>
</evidence>
<dbReference type="Gene3D" id="1.25.40.20">
    <property type="entry name" value="Ankyrin repeat-containing domain"/>
    <property type="match status" value="1"/>
</dbReference>
<dbReference type="GO" id="GO:0005737">
    <property type="term" value="C:cytoplasm"/>
    <property type="evidence" value="ECO:0007669"/>
    <property type="project" value="TreeGrafter"/>
</dbReference>
<feature type="compositionally biased region" description="Polar residues" evidence="4">
    <location>
        <begin position="532"/>
        <end position="565"/>
    </location>
</feature>
<dbReference type="STRING" id="121845.A0A1S3DDU9"/>
<feature type="compositionally biased region" description="Polar residues" evidence="4">
    <location>
        <begin position="650"/>
        <end position="661"/>
    </location>
</feature>
<feature type="compositionally biased region" description="Acidic residues" evidence="4">
    <location>
        <begin position="723"/>
        <end position="735"/>
    </location>
</feature>
<feature type="region of interest" description="Disordered" evidence="4">
    <location>
        <begin position="449"/>
        <end position="489"/>
    </location>
</feature>
<feature type="region of interest" description="Disordered" evidence="4">
    <location>
        <begin position="605"/>
        <end position="1016"/>
    </location>
</feature>
<sequence>MITLGANLLAVNADGNMPYDICEAEAALDHIEAEMAARGVTQALIDETRAAPEIRMLEDLAAEAARGQDLEYKDPASGATPVNICEDPELRERILALKSEQESKKMAEATRRRVKRTQSNNTRAQSVRRTSIRDKVLITKKDTLEEARLRLQAANNLHIAAANGYLRVVEYLLDQHHVATDVQDKDGWQPVHAAACWGHVDILEILVQNGADLNAKTKHDETPADICEDPELRERILALKSEQESKKMAEATRRRVKRTQSNNTRAQSVRRTSIRDKVLITKKDTLEEARLRLQAANNSVRRTSIRDKVLITKKDTLEEARLRLQAANNAPDGANLLAVNADGNMPYDICEAEAALDHIEAEMAARGVTQALIDETRAAPETRMLEDLAAEAARGQDLEYKDPASGATPLHIAAANGNTEEDQVRASNLQQLTNAYVVIYELLPSSSHHLNSSLHSSSPGLASTSNNNNNNSNAGASPSPRKLIGPLLPHQVRPNSNIISSTVSTNIDVAKLTSSGKFGSNASSVSSGNAKFGNSSATSGNVSNGKFGSNGTPSPGKLNGSTNAVNGSKLVNGSCSGGTPNGTPSSVLGTKLPLLNGAGKAPNTGSKLVHAASKGPISSPSKLPLPSFIKGSTTTSNGTASGNSANGSTPSKLVQNGNSAHKPSPSKEIDNNEDKSVSTGNSVLKKSSGGSCSPSPAKMNSAGRDTPSPSQRAGVKRTKLVDYESDDEAESEPDSQDNVSAPGQNSRHKKHKVHHSNSTSGSHKETSSSNSKSNSSGSSNSSRNGWRVLDTETSERETEEEEKKGEIKVQTSGMQWHVVPVVTPPSNKSKSSSSGGGGASVSTSFDTIATSVSPACFPSTPSPSSTCSTGSSYFTSSLSSAGTGGSRLSAPGATPISGGSKVNGGGAGVSEYLNRRTLSGNNSYGSNSVTSWGDEPSTLVQQSSSHPQNNSKFPRYNAGGGDREEEDEDMDRGRVKKVKSQHNGGGKFSNYYKPGGHNPFNYQQNNNNNRKSYNNNDKYHYYNKYNNNNNNHFNNKHRHQYRHRPYWGRH</sequence>
<feature type="compositionally biased region" description="Basic residues" evidence="4">
    <location>
        <begin position="1034"/>
        <end position="1050"/>
    </location>
</feature>
<feature type="compositionally biased region" description="Polar residues" evidence="4">
    <location>
        <begin position="916"/>
        <end position="931"/>
    </location>
</feature>
<feature type="region of interest" description="Disordered" evidence="4">
    <location>
        <begin position="101"/>
        <end position="128"/>
    </location>
</feature>
<feature type="compositionally biased region" description="Low complexity" evidence="4">
    <location>
        <begin position="756"/>
        <end position="782"/>
    </location>
</feature>
<evidence type="ECO:0000256" key="3">
    <source>
        <dbReference type="SAM" id="Coils"/>
    </source>
</evidence>
<dbReference type="PROSITE" id="PS50088">
    <property type="entry name" value="ANK_REPEAT"/>
    <property type="match status" value="1"/>
</dbReference>
<feature type="compositionally biased region" description="Low complexity" evidence="4">
    <location>
        <begin position="518"/>
        <end position="531"/>
    </location>
</feature>